<feature type="coiled-coil region" evidence="5">
    <location>
        <begin position="99"/>
        <end position="154"/>
    </location>
</feature>
<evidence type="ECO:0000256" key="1">
    <source>
        <dbReference type="ARBA" id="ARBA00022723"/>
    </source>
</evidence>
<accession>A0A1R2B2K1</accession>
<evidence type="ECO:0000256" key="5">
    <source>
        <dbReference type="SAM" id="Coils"/>
    </source>
</evidence>
<organism evidence="7 8">
    <name type="scientific">Stentor coeruleus</name>
    <dbReference type="NCBI Taxonomy" id="5963"/>
    <lineage>
        <taxon>Eukaryota</taxon>
        <taxon>Sar</taxon>
        <taxon>Alveolata</taxon>
        <taxon>Ciliophora</taxon>
        <taxon>Postciliodesmatophora</taxon>
        <taxon>Heterotrichea</taxon>
        <taxon>Heterotrichida</taxon>
        <taxon>Stentoridae</taxon>
        <taxon>Stentor</taxon>
    </lineage>
</organism>
<protein>
    <recommendedName>
        <fullName evidence="6">FYVE-type domain-containing protein</fullName>
    </recommendedName>
</protein>
<dbReference type="Proteomes" id="UP000187209">
    <property type="component" value="Unassembled WGS sequence"/>
</dbReference>
<dbReference type="Gene3D" id="3.30.40.10">
    <property type="entry name" value="Zinc/RING finger domain, C3HC4 (zinc finger)"/>
    <property type="match status" value="1"/>
</dbReference>
<evidence type="ECO:0000256" key="4">
    <source>
        <dbReference type="PROSITE-ProRule" id="PRU00091"/>
    </source>
</evidence>
<keyword evidence="1" id="KW-0479">Metal-binding</keyword>
<feature type="domain" description="FYVE-type" evidence="6">
    <location>
        <begin position="37"/>
        <end position="94"/>
    </location>
</feature>
<evidence type="ECO:0000313" key="8">
    <source>
        <dbReference type="Proteomes" id="UP000187209"/>
    </source>
</evidence>
<evidence type="ECO:0000259" key="6">
    <source>
        <dbReference type="PROSITE" id="PS50178"/>
    </source>
</evidence>
<dbReference type="InterPro" id="IPR013083">
    <property type="entry name" value="Znf_RING/FYVE/PHD"/>
</dbReference>
<sequence>MKPNANSISDSSEIFKSLYQRQLSESIRSNTNSSNDEIGSKRCQVCKKGFMLRRKITCQICLSVYCSDHCTRKRKLNENEDFVFICDICDEEETKKEIAQEIDQEIEKLSLEVKELKENNERLFKEHYNNTASLNNIDMEIKKQEWNNKKQEEELLSQLESEQNRGVKIRNQVDSLRRALDESSKSEKFMSEACLEAENETEGLKLEIHNVEEQKDEIMSQIDKINSSLRQSLSLDQIRKILCEKCLLLVNKNLESNEKPIEDVVETVKEYHRQSFVSQDTDKPTKECVVC</sequence>
<comment type="caution">
    <text evidence="7">The sequence shown here is derived from an EMBL/GenBank/DDBJ whole genome shotgun (WGS) entry which is preliminary data.</text>
</comment>
<keyword evidence="2 4" id="KW-0863">Zinc-finger</keyword>
<dbReference type="InterPro" id="IPR011011">
    <property type="entry name" value="Znf_FYVE_PHD"/>
</dbReference>
<name>A0A1R2B2K1_9CILI</name>
<evidence type="ECO:0000313" key="7">
    <source>
        <dbReference type="EMBL" id="OMJ71023.1"/>
    </source>
</evidence>
<feature type="coiled-coil region" evidence="5">
    <location>
        <begin position="194"/>
        <end position="228"/>
    </location>
</feature>
<evidence type="ECO:0000256" key="2">
    <source>
        <dbReference type="ARBA" id="ARBA00022771"/>
    </source>
</evidence>
<dbReference type="SUPFAM" id="SSF57903">
    <property type="entry name" value="FYVE/PHD zinc finger"/>
    <property type="match status" value="1"/>
</dbReference>
<dbReference type="OrthoDB" id="79871at2759"/>
<keyword evidence="3" id="KW-0862">Zinc</keyword>
<dbReference type="InterPro" id="IPR017455">
    <property type="entry name" value="Znf_FYVE-rel"/>
</dbReference>
<evidence type="ECO:0000256" key="3">
    <source>
        <dbReference type="ARBA" id="ARBA00022833"/>
    </source>
</evidence>
<reference evidence="7 8" key="1">
    <citation type="submission" date="2016-11" db="EMBL/GenBank/DDBJ databases">
        <title>The macronuclear genome of Stentor coeruleus: a giant cell with tiny introns.</title>
        <authorList>
            <person name="Slabodnick M."/>
            <person name="Ruby J.G."/>
            <person name="Reiff S.B."/>
            <person name="Swart E.C."/>
            <person name="Gosai S."/>
            <person name="Prabakaran S."/>
            <person name="Witkowska E."/>
            <person name="Larue G.E."/>
            <person name="Fisher S."/>
            <person name="Freeman R.M."/>
            <person name="Gunawardena J."/>
            <person name="Chu W."/>
            <person name="Stover N.A."/>
            <person name="Gregory B.D."/>
            <person name="Nowacki M."/>
            <person name="Derisi J."/>
            <person name="Roy S.W."/>
            <person name="Marshall W.F."/>
            <person name="Sood P."/>
        </authorList>
    </citation>
    <scope>NUCLEOTIDE SEQUENCE [LARGE SCALE GENOMIC DNA]</scope>
    <source>
        <strain evidence="7">WM001</strain>
    </source>
</reference>
<dbReference type="AlphaFoldDB" id="A0A1R2B2K1"/>
<proteinExistence type="predicted"/>
<keyword evidence="5" id="KW-0175">Coiled coil</keyword>
<gene>
    <name evidence="7" type="ORF">SteCoe_30869</name>
</gene>
<dbReference type="PROSITE" id="PS50178">
    <property type="entry name" value="ZF_FYVE"/>
    <property type="match status" value="1"/>
</dbReference>
<keyword evidence="8" id="KW-1185">Reference proteome</keyword>
<dbReference type="CDD" id="cd00065">
    <property type="entry name" value="FYVE_like_SF"/>
    <property type="match status" value="1"/>
</dbReference>
<dbReference type="EMBL" id="MPUH01001030">
    <property type="protein sequence ID" value="OMJ71023.1"/>
    <property type="molecule type" value="Genomic_DNA"/>
</dbReference>
<dbReference type="GO" id="GO:0008270">
    <property type="term" value="F:zinc ion binding"/>
    <property type="evidence" value="ECO:0007669"/>
    <property type="project" value="UniProtKB-KW"/>
</dbReference>